<evidence type="ECO:0000313" key="5">
    <source>
        <dbReference type="EMBL" id="PKU63836.1"/>
    </source>
</evidence>
<dbReference type="Pfam" id="PF12796">
    <property type="entry name" value="Ank_2"/>
    <property type="match status" value="1"/>
</dbReference>
<feature type="repeat" description="ANK" evidence="3">
    <location>
        <begin position="121"/>
        <end position="153"/>
    </location>
</feature>
<accession>A0A2I0VK96</accession>
<dbReference type="PANTHER" id="PTHR24171">
    <property type="entry name" value="ANKYRIN REPEAT DOMAIN-CONTAINING PROTEIN 39-RELATED"/>
    <property type="match status" value="1"/>
</dbReference>
<name>A0A2I0VK96_9ASPA</name>
<dbReference type="SMART" id="SM00248">
    <property type="entry name" value="ANK"/>
    <property type="match status" value="3"/>
</dbReference>
<evidence type="ECO:0000256" key="3">
    <source>
        <dbReference type="PROSITE-ProRule" id="PRU00023"/>
    </source>
</evidence>
<feature type="compositionally biased region" description="Basic and acidic residues" evidence="4">
    <location>
        <begin position="221"/>
        <end position="230"/>
    </location>
</feature>
<gene>
    <name evidence="5" type="primary">AKRP</name>
    <name evidence="5" type="ORF">MA16_Dca010754</name>
</gene>
<dbReference type="SUPFAM" id="SSF48403">
    <property type="entry name" value="Ankyrin repeat"/>
    <property type="match status" value="1"/>
</dbReference>
<dbReference type="EMBL" id="KZ503460">
    <property type="protein sequence ID" value="PKU63836.1"/>
    <property type="molecule type" value="Genomic_DNA"/>
</dbReference>
<dbReference type="GO" id="GO:0085020">
    <property type="term" value="P:protein K6-linked ubiquitination"/>
    <property type="evidence" value="ECO:0007669"/>
    <property type="project" value="TreeGrafter"/>
</dbReference>
<organism evidence="5 6">
    <name type="scientific">Dendrobium catenatum</name>
    <dbReference type="NCBI Taxonomy" id="906689"/>
    <lineage>
        <taxon>Eukaryota</taxon>
        <taxon>Viridiplantae</taxon>
        <taxon>Streptophyta</taxon>
        <taxon>Embryophyta</taxon>
        <taxon>Tracheophyta</taxon>
        <taxon>Spermatophyta</taxon>
        <taxon>Magnoliopsida</taxon>
        <taxon>Liliopsida</taxon>
        <taxon>Asparagales</taxon>
        <taxon>Orchidaceae</taxon>
        <taxon>Epidendroideae</taxon>
        <taxon>Malaxideae</taxon>
        <taxon>Dendrobiinae</taxon>
        <taxon>Dendrobium</taxon>
    </lineage>
</organism>
<feature type="compositionally biased region" description="Basic and acidic residues" evidence="4">
    <location>
        <begin position="176"/>
        <end position="209"/>
    </location>
</feature>
<evidence type="ECO:0000256" key="4">
    <source>
        <dbReference type="SAM" id="MobiDB-lite"/>
    </source>
</evidence>
<dbReference type="InterPro" id="IPR036770">
    <property type="entry name" value="Ankyrin_rpt-contain_sf"/>
</dbReference>
<keyword evidence="2 3" id="KW-0040">ANK repeat</keyword>
<dbReference type="AlphaFoldDB" id="A0A2I0VK96"/>
<dbReference type="PROSITE" id="PS50297">
    <property type="entry name" value="ANK_REP_REGION"/>
    <property type="match status" value="2"/>
</dbReference>
<dbReference type="STRING" id="906689.A0A2I0VK96"/>
<dbReference type="Gene3D" id="1.25.40.20">
    <property type="entry name" value="Ankyrin repeat-containing domain"/>
    <property type="match status" value="1"/>
</dbReference>
<dbReference type="InterPro" id="IPR002110">
    <property type="entry name" value="Ankyrin_rpt"/>
</dbReference>
<reference evidence="5 6" key="2">
    <citation type="journal article" date="2017" name="Nature">
        <title>The Apostasia genome and the evolution of orchids.</title>
        <authorList>
            <person name="Zhang G.Q."/>
            <person name="Liu K.W."/>
            <person name="Li Z."/>
            <person name="Lohaus R."/>
            <person name="Hsiao Y.Y."/>
            <person name="Niu S.C."/>
            <person name="Wang J.Y."/>
            <person name="Lin Y.C."/>
            <person name="Xu Q."/>
            <person name="Chen L.J."/>
            <person name="Yoshida K."/>
            <person name="Fujiwara S."/>
            <person name="Wang Z.W."/>
            <person name="Zhang Y.Q."/>
            <person name="Mitsuda N."/>
            <person name="Wang M."/>
            <person name="Liu G.H."/>
            <person name="Pecoraro L."/>
            <person name="Huang H.X."/>
            <person name="Xiao X.J."/>
            <person name="Lin M."/>
            <person name="Wu X.Y."/>
            <person name="Wu W.L."/>
            <person name="Chen Y.Y."/>
            <person name="Chang S.B."/>
            <person name="Sakamoto S."/>
            <person name="Ohme-Takagi M."/>
            <person name="Yagi M."/>
            <person name="Zeng S.J."/>
            <person name="Shen C.Y."/>
            <person name="Yeh C.M."/>
            <person name="Luo Y.B."/>
            <person name="Tsai W.C."/>
            <person name="Van de Peer Y."/>
            <person name="Liu Z.J."/>
        </authorList>
    </citation>
    <scope>NUCLEOTIDE SEQUENCE [LARGE SCALE GENOMIC DNA]</scope>
    <source>
        <tissue evidence="5">The whole plant</tissue>
    </source>
</reference>
<dbReference type="Proteomes" id="UP000233837">
    <property type="component" value="Unassembled WGS sequence"/>
</dbReference>
<proteinExistence type="predicted"/>
<feature type="repeat" description="ANK" evidence="3">
    <location>
        <begin position="88"/>
        <end position="120"/>
    </location>
</feature>
<dbReference type="PROSITE" id="PS50088">
    <property type="entry name" value="ANK_REPEAT"/>
    <property type="match status" value="2"/>
</dbReference>
<keyword evidence="6" id="KW-1185">Reference proteome</keyword>
<reference evidence="5 6" key="1">
    <citation type="journal article" date="2016" name="Sci. Rep.">
        <title>The Dendrobium catenatum Lindl. genome sequence provides insights into polysaccharide synthase, floral development and adaptive evolution.</title>
        <authorList>
            <person name="Zhang G.Q."/>
            <person name="Xu Q."/>
            <person name="Bian C."/>
            <person name="Tsai W.C."/>
            <person name="Yeh C.M."/>
            <person name="Liu K.W."/>
            <person name="Yoshida K."/>
            <person name="Zhang L.S."/>
            <person name="Chang S.B."/>
            <person name="Chen F."/>
            <person name="Shi Y."/>
            <person name="Su Y.Y."/>
            <person name="Zhang Y.Q."/>
            <person name="Chen L.J."/>
            <person name="Yin Y."/>
            <person name="Lin M."/>
            <person name="Huang H."/>
            <person name="Deng H."/>
            <person name="Wang Z.W."/>
            <person name="Zhu S.L."/>
            <person name="Zhao X."/>
            <person name="Deng C."/>
            <person name="Niu S.C."/>
            <person name="Huang J."/>
            <person name="Wang M."/>
            <person name="Liu G.H."/>
            <person name="Yang H.J."/>
            <person name="Xiao X.J."/>
            <person name="Hsiao Y.Y."/>
            <person name="Wu W.L."/>
            <person name="Chen Y.Y."/>
            <person name="Mitsuda N."/>
            <person name="Ohme-Takagi M."/>
            <person name="Luo Y.B."/>
            <person name="Van de Peer Y."/>
            <person name="Liu Z.J."/>
        </authorList>
    </citation>
    <scope>NUCLEOTIDE SEQUENCE [LARGE SCALE GENOMIC DNA]</scope>
    <source>
        <tissue evidence="5">The whole plant</tissue>
    </source>
</reference>
<evidence type="ECO:0000256" key="2">
    <source>
        <dbReference type="ARBA" id="ARBA00023043"/>
    </source>
</evidence>
<protein>
    <submittedName>
        <fullName evidence="5">Ankyrin repeat domain-containing protein, chloroplastic</fullName>
    </submittedName>
</protein>
<evidence type="ECO:0000256" key="1">
    <source>
        <dbReference type="ARBA" id="ARBA00022737"/>
    </source>
</evidence>
<dbReference type="PANTHER" id="PTHR24171:SF8">
    <property type="entry name" value="BRCA1-ASSOCIATED RING DOMAIN PROTEIN 1"/>
    <property type="match status" value="1"/>
</dbReference>
<feature type="region of interest" description="Disordered" evidence="4">
    <location>
        <begin position="176"/>
        <end position="247"/>
    </location>
</feature>
<sequence length="264" mass="29232">MSFPMRCGGSLASSLGLPFYVPCLLDLRLAASFPRLGSFPWLWLLGSVRPPCLPRWLLRLHLAAWSGHAEIVSYLCNNKADVGASAMDDTGAIHFASQKGHIEVVRILLSFGVSIKSTNRKGMTPLHFAIQGSHIELVKYLIRKGANLSSKNKTGETPLDLIKSEEMRSLINELEQSLKNKDQTTRRGTDEFPLKSSNAEDVKDVHAHSSCDQVDTDLDTDEKREKRKGDDDDIAQDSLPVPDAKKSKVSLAHLLAEDDIEEEL</sequence>
<dbReference type="GO" id="GO:0004842">
    <property type="term" value="F:ubiquitin-protein transferase activity"/>
    <property type="evidence" value="ECO:0007669"/>
    <property type="project" value="TreeGrafter"/>
</dbReference>
<keyword evidence="1" id="KW-0677">Repeat</keyword>
<evidence type="ECO:0000313" key="6">
    <source>
        <dbReference type="Proteomes" id="UP000233837"/>
    </source>
</evidence>